<dbReference type="Pfam" id="PF17963">
    <property type="entry name" value="Big_9"/>
    <property type="match status" value="1"/>
</dbReference>
<gene>
    <name evidence="4" type="ORF">E8M12_15720</name>
</gene>
<comment type="caution">
    <text evidence="4">The sequence shown here is derived from an EMBL/GenBank/DDBJ whole genome shotgun (WGS) entry which is preliminary data.</text>
</comment>
<evidence type="ECO:0008006" key="6">
    <source>
        <dbReference type="Google" id="ProtNLM"/>
    </source>
</evidence>
<dbReference type="SUPFAM" id="SSF55486">
    <property type="entry name" value="Metalloproteases ('zincins'), catalytic domain"/>
    <property type="match status" value="1"/>
</dbReference>
<protein>
    <recommendedName>
        <fullName evidence="6">Peptidase M11</fullName>
    </recommendedName>
</protein>
<dbReference type="Pfam" id="PF10633">
    <property type="entry name" value="NPCBM_assoc"/>
    <property type="match status" value="1"/>
</dbReference>
<feature type="domain" description="Alpha-galactosidase NEW3" evidence="3">
    <location>
        <begin position="558"/>
        <end position="629"/>
    </location>
</feature>
<evidence type="ECO:0000313" key="5">
    <source>
        <dbReference type="Proteomes" id="UP000307999"/>
    </source>
</evidence>
<dbReference type="InterPro" id="IPR008752">
    <property type="entry name" value="Peptidase_M11"/>
</dbReference>
<evidence type="ECO:0000256" key="1">
    <source>
        <dbReference type="SAM" id="MobiDB-lite"/>
    </source>
</evidence>
<accession>A0A4U1B2E2</accession>
<feature type="domain" description="Peptidase M11 gametolysin" evidence="2">
    <location>
        <begin position="268"/>
        <end position="475"/>
    </location>
</feature>
<evidence type="ECO:0000313" key="4">
    <source>
        <dbReference type="EMBL" id="TKB43201.1"/>
    </source>
</evidence>
<dbReference type="Proteomes" id="UP000307999">
    <property type="component" value="Unassembled WGS sequence"/>
</dbReference>
<dbReference type="Pfam" id="PF05548">
    <property type="entry name" value="Peptidase_M11"/>
    <property type="match status" value="1"/>
</dbReference>
<evidence type="ECO:0000259" key="2">
    <source>
        <dbReference type="Pfam" id="PF05548"/>
    </source>
</evidence>
<feature type="region of interest" description="Disordered" evidence="1">
    <location>
        <begin position="970"/>
        <end position="990"/>
    </location>
</feature>
<organism evidence="4 5">
    <name type="scientific">Thalassotalea mangrovi</name>
    <dbReference type="NCBI Taxonomy" id="2572245"/>
    <lineage>
        <taxon>Bacteria</taxon>
        <taxon>Pseudomonadati</taxon>
        <taxon>Pseudomonadota</taxon>
        <taxon>Gammaproteobacteria</taxon>
        <taxon>Alteromonadales</taxon>
        <taxon>Colwelliaceae</taxon>
        <taxon>Thalassotalea</taxon>
    </lineage>
</organism>
<sequence>MKFKSVLKAGDFCAPKSWMPMLLTTSLLLVSTNLLASQAGSVISSETSSSVNDVEALVRQVQNQTLRLSKSMRDKAAESAAVDIAKARHQGLLRLAELSPSDVVNMKIPNRGSVTSKIKPYLLDRKKLTGAVEVIYEDDANNGIAQVQYRLMQNGRKFVIKPTLPGQLKGLTTDQHIEISGLHLPVDDSESYLLLEQGDTAQTSQLVTPQGASITLGEQKTLVMLINFQDNAEVKPWSVEETSDLVFNRVDAFIRENSYGKTWLTGEVLDFTTLPIAQTCDSWVIYTASREALSTQGIDVYDFDKIIYIFPENSACGWTGKGTLGGNPGRTYINGSFTLNTVGHELGHNLGLQHANAFECGDFAIAENCLNLSYGDKVDIMGAFGNEGHFNAFNKEILGWSKDDAASVESVNTSGTYFISPLASQQASGSKGLKVLRHLTATGEQYWYYLEYRRAEGFDQFIADTPALSNGVLVHYASDSDISSSRYLDMTPASGFYDWNDAALSIGQSYTDMEAGVVIEPVEITPDGIWVNVQVSQELCVASAPTLTITEPVSWGAAGNAQTYQLTVTNNDSDSCPQTDFALSAAVPVAWSADNAILSLLPGESKTATITVFSADDAEDGFYTISFSAENAVSQEYIATQEATFVVESPQLQCQAVDPVLHLQSQSAQTVAPGETIDFQGLLENQDSLECDASLYNITANLPDGWLVSEQQVQLAPQQSQPVTVTITSPQIAQTDTYNVTLVAEVANKTESAAMADAIFGIDRTLACELRQPELNLLSDAIQSGISGETLTYQFSLLNHNSLDCESQAFLIDAGLPEGWSTTAQQLTLASGESQEFILNITSPASVNAADYALPINATNVQNTAQFAQQSVTYRVLAMENAAPVAEDDIVIITDKSAVDIDVLANDFDPDGDLLTLVSVSPGAKGSVSITTDGKVYYVPAKSFKNSDSFTYVVTDGELQISATVTIQLQSDESSSGGKGGKGGGKGAKG</sequence>
<proteinExistence type="predicted"/>
<dbReference type="PANTHER" id="PTHR39198">
    <property type="entry name" value="HYPOTHETICAL MEMBRANE PROTEIN, CONSERVED"/>
    <property type="match status" value="1"/>
</dbReference>
<reference evidence="4 5" key="1">
    <citation type="submission" date="2019-04" db="EMBL/GenBank/DDBJ databases">
        <title>Thalassotalea guangxiensis sp. nov., isolated from sediment of the coastal wetland.</title>
        <authorList>
            <person name="Zheng S."/>
            <person name="Zhang D."/>
        </authorList>
    </citation>
    <scope>NUCLEOTIDE SEQUENCE [LARGE SCALE GENOMIC DNA]</scope>
    <source>
        <strain evidence="4 5">ZS-4</strain>
    </source>
</reference>
<dbReference type="InterPro" id="IPR018905">
    <property type="entry name" value="A-galactase_NEW3"/>
</dbReference>
<name>A0A4U1B2E2_9GAMM</name>
<dbReference type="Gene3D" id="2.60.40.10">
    <property type="entry name" value="Immunoglobulins"/>
    <property type="match status" value="2"/>
</dbReference>
<keyword evidence="5" id="KW-1185">Reference proteome</keyword>
<dbReference type="EMBL" id="SWDB01000041">
    <property type="protein sequence ID" value="TKB43201.1"/>
    <property type="molecule type" value="Genomic_DNA"/>
</dbReference>
<dbReference type="OrthoDB" id="5904383at2"/>
<dbReference type="PANTHER" id="PTHR39198:SF1">
    <property type="entry name" value="ALPHA-GALACTOSIDASE NEW3 DOMAIN-CONTAINING PROTEIN"/>
    <property type="match status" value="1"/>
</dbReference>
<dbReference type="RefSeq" id="WP_136737221.1">
    <property type="nucleotide sequence ID" value="NZ_SWDB01000041.1"/>
</dbReference>
<dbReference type="AlphaFoldDB" id="A0A4U1B2E2"/>
<dbReference type="Gene3D" id="2.60.40.2810">
    <property type="match status" value="1"/>
</dbReference>
<evidence type="ECO:0000259" key="3">
    <source>
        <dbReference type="Pfam" id="PF10633"/>
    </source>
</evidence>
<feature type="compositionally biased region" description="Gly residues" evidence="1">
    <location>
        <begin position="977"/>
        <end position="990"/>
    </location>
</feature>
<dbReference type="InterPro" id="IPR013783">
    <property type="entry name" value="Ig-like_fold"/>
</dbReference>